<reference evidence="1 2" key="1">
    <citation type="submission" date="2017-05" db="EMBL/GenBank/DDBJ databases">
        <title>Vagococcus spp. assemblies.</title>
        <authorList>
            <person name="Gulvik C.A."/>
        </authorList>
    </citation>
    <scope>NUCLEOTIDE SEQUENCE [LARGE SCALE GENOMIC DNA]</scope>
    <source>
        <strain evidence="1 2">CCUG 41755</strain>
    </source>
</reference>
<accession>A0A430ABP3</accession>
<name>A0A430ABP3_9ENTE</name>
<dbReference type="AlphaFoldDB" id="A0A430ABP3"/>
<dbReference type="Proteomes" id="UP000287101">
    <property type="component" value="Unassembled WGS sequence"/>
</dbReference>
<dbReference type="RefSeq" id="WP_126830132.1">
    <property type="nucleotide sequence ID" value="NZ_NGJY01000001.1"/>
</dbReference>
<dbReference type="EMBL" id="NGJY01000001">
    <property type="protein sequence ID" value="RSU04659.1"/>
    <property type="molecule type" value="Genomic_DNA"/>
</dbReference>
<gene>
    <name evidence="1" type="ORF">CBF31_01175</name>
</gene>
<protein>
    <submittedName>
        <fullName evidence="1">Uncharacterized protein</fullName>
    </submittedName>
</protein>
<proteinExistence type="predicted"/>
<evidence type="ECO:0000313" key="1">
    <source>
        <dbReference type="EMBL" id="RSU04659.1"/>
    </source>
</evidence>
<comment type="caution">
    <text evidence="1">The sequence shown here is derived from an EMBL/GenBank/DDBJ whole genome shotgun (WGS) entry which is preliminary data.</text>
</comment>
<keyword evidence="2" id="KW-1185">Reference proteome</keyword>
<evidence type="ECO:0000313" key="2">
    <source>
        <dbReference type="Proteomes" id="UP000287101"/>
    </source>
</evidence>
<organism evidence="1 2">
    <name type="scientific">Vagococcus fessus</name>
    <dbReference type="NCBI Taxonomy" id="120370"/>
    <lineage>
        <taxon>Bacteria</taxon>
        <taxon>Bacillati</taxon>
        <taxon>Bacillota</taxon>
        <taxon>Bacilli</taxon>
        <taxon>Lactobacillales</taxon>
        <taxon>Enterococcaceae</taxon>
        <taxon>Vagococcus</taxon>
    </lineage>
</organism>
<sequence>MMNIGEIVYYRYHKVEIVEIDYEFKLTLIKFMENQKIEFLSSNQLSDAPINESFISIKLLEGDREWF</sequence>